<dbReference type="AlphaFoldDB" id="A0A6L6X0X4"/>
<dbReference type="RefSeq" id="WP_157167067.1">
    <property type="nucleotide sequence ID" value="NZ_WPNZ01000012.1"/>
</dbReference>
<dbReference type="EMBL" id="WPNZ01000012">
    <property type="protein sequence ID" value="MVO87442.1"/>
    <property type="molecule type" value="Genomic_DNA"/>
</dbReference>
<accession>A0A6L6X0X4</accession>
<sequence>MSAMKRHLDSLMAPHLAELGARAAAAARLDTFEERLAALTAVFEECGHRANAFPCPAAVAEQFVQLAVIDFQLARMEWETEVHSG</sequence>
<protein>
    <submittedName>
        <fullName evidence="1">Uncharacterized protein</fullName>
    </submittedName>
</protein>
<comment type="caution">
    <text evidence="1">The sequence shown here is derived from an EMBL/GenBank/DDBJ whole genome shotgun (WGS) entry which is preliminary data.</text>
</comment>
<name>A0A6L6X0X4_9ACTN</name>
<reference evidence="1 2" key="1">
    <citation type="submission" date="2019-11" db="EMBL/GenBank/DDBJ databases">
        <title>Streptomyces typhae sp. nov., a novel endophytic actinomycete isolated from the root of cattail pollen (Typha angustifolia L.).</title>
        <authorList>
            <person name="Peng C."/>
        </authorList>
    </citation>
    <scope>NUCLEOTIDE SEQUENCE [LARGE SCALE GENOMIC DNA]</scope>
    <source>
        <strain evidence="2">p1417</strain>
    </source>
</reference>
<organism evidence="1 2">
    <name type="scientific">Streptomyces typhae</name>
    <dbReference type="NCBI Taxonomy" id="2681492"/>
    <lineage>
        <taxon>Bacteria</taxon>
        <taxon>Bacillati</taxon>
        <taxon>Actinomycetota</taxon>
        <taxon>Actinomycetes</taxon>
        <taxon>Kitasatosporales</taxon>
        <taxon>Streptomycetaceae</taxon>
        <taxon>Streptomyces</taxon>
    </lineage>
</organism>
<keyword evidence="2" id="KW-1185">Reference proteome</keyword>
<evidence type="ECO:0000313" key="2">
    <source>
        <dbReference type="Proteomes" id="UP000483802"/>
    </source>
</evidence>
<evidence type="ECO:0000313" key="1">
    <source>
        <dbReference type="EMBL" id="MVO87442.1"/>
    </source>
</evidence>
<proteinExistence type="predicted"/>
<dbReference type="Proteomes" id="UP000483802">
    <property type="component" value="Unassembled WGS sequence"/>
</dbReference>
<gene>
    <name evidence="1" type="ORF">GPA10_22425</name>
</gene>